<evidence type="ECO:0000256" key="3">
    <source>
        <dbReference type="ARBA" id="ARBA00022989"/>
    </source>
</evidence>
<feature type="transmembrane region" description="Helical" evidence="5">
    <location>
        <begin position="240"/>
        <end position="262"/>
    </location>
</feature>
<feature type="transmembrane region" description="Helical" evidence="5">
    <location>
        <begin position="305"/>
        <end position="322"/>
    </location>
</feature>
<feature type="transmembrane region" description="Helical" evidence="5">
    <location>
        <begin position="170"/>
        <end position="189"/>
    </location>
</feature>
<organism evidence="7 8">
    <name type="scientific">Cryobacterium arcticum</name>
    <dbReference type="NCBI Taxonomy" id="670052"/>
    <lineage>
        <taxon>Bacteria</taxon>
        <taxon>Bacillati</taxon>
        <taxon>Actinomycetota</taxon>
        <taxon>Actinomycetes</taxon>
        <taxon>Micrococcales</taxon>
        <taxon>Microbacteriaceae</taxon>
        <taxon>Cryobacterium</taxon>
    </lineage>
</organism>
<feature type="transmembrane region" description="Helical" evidence="5">
    <location>
        <begin position="69"/>
        <end position="90"/>
    </location>
</feature>
<dbReference type="OrthoDB" id="5243516at2"/>
<evidence type="ECO:0000313" key="8">
    <source>
        <dbReference type="Proteomes" id="UP000246722"/>
    </source>
</evidence>
<reference evidence="7 8" key="1">
    <citation type="submission" date="2018-05" db="EMBL/GenBank/DDBJ databases">
        <title>Genetic diversity of glacier-inhabiting Cryobacterium bacteria in China and description of Cryobacterium mengkeensis sp. nov. and Arthrobacter glacialis sp. nov.</title>
        <authorList>
            <person name="Liu Q."/>
            <person name="Xin Y.-H."/>
        </authorList>
    </citation>
    <scope>NUCLEOTIDE SEQUENCE [LARGE SCALE GENOMIC DNA]</scope>
    <source>
        <strain evidence="7 8">SK-1</strain>
    </source>
</reference>
<dbReference type="GO" id="GO:0022857">
    <property type="term" value="F:transmembrane transporter activity"/>
    <property type="evidence" value="ECO:0007669"/>
    <property type="project" value="InterPro"/>
</dbReference>
<dbReference type="AlphaFoldDB" id="A0A317ZMK6"/>
<feature type="transmembrane region" description="Helical" evidence="5">
    <location>
        <begin position="274"/>
        <end position="293"/>
    </location>
</feature>
<evidence type="ECO:0000259" key="6">
    <source>
        <dbReference type="PROSITE" id="PS50850"/>
    </source>
</evidence>
<proteinExistence type="predicted"/>
<name>A0A317ZMK6_9MICO</name>
<feature type="transmembrane region" description="Helical" evidence="5">
    <location>
        <begin position="394"/>
        <end position="414"/>
    </location>
</feature>
<keyword evidence="3 5" id="KW-1133">Transmembrane helix</keyword>
<dbReference type="SUPFAM" id="SSF103473">
    <property type="entry name" value="MFS general substrate transporter"/>
    <property type="match status" value="1"/>
</dbReference>
<dbReference type="InterPro" id="IPR036259">
    <property type="entry name" value="MFS_trans_sf"/>
</dbReference>
<sequence length="422" mass="42746">MRPCRTVMEPSNHVYVRLACMTSSSYPMVSVLRTRHTGYLLFTSLLGRLPGAMAALAIVQLVHSTSGDFAFAGLITAVYVVAGAVGQPLLSRLIDRIGQVAVLAVSGILSFLAFTGMALTLDPAPGAAVALAAAAGIFTPPLEPALRALWPRLVSPGPQLKAAFSLDAGAQEIIFILGPLLTVAGIAVFGPVGNLLFAGGLGLIGALAFILNPAPQAASRQRRGDVAAHNGIRSPILNPAVARVAAFTFGIGVPVGALTIVATASEAARADAGLAGWILAVNAVGALIGATVVGIRPLGSTPERLLTLCGILLAVGYLPLAVTALPTWAYVVAAGISGLMLPPTLGQVFERISQLSPPAALTEANGWVVSAMTLGVGAGTLVAGVIVGASGTSAVMWIVLLAFALTALLSLIALPSRSFPAR</sequence>
<accession>A0A317ZMK6</accession>
<evidence type="ECO:0000256" key="5">
    <source>
        <dbReference type="SAM" id="Phobius"/>
    </source>
</evidence>
<evidence type="ECO:0000256" key="1">
    <source>
        <dbReference type="ARBA" id="ARBA00004651"/>
    </source>
</evidence>
<keyword evidence="2 5" id="KW-0812">Transmembrane</keyword>
<feature type="transmembrane region" description="Helical" evidence="5">
    <location>
        <begin position="38"/>
        <end position="63"/>
    </location>
</feature>
<dbReference type="Gene3D" id="1.20.1250.20">
    <property type="entry name" value="MFS general substrate transporter like domains"/>
    <property type="match status" value="1"/>
</dbReference>
<feature type="transmembrane region" description="Helical" evidence="5">
    <location>
        <begin position="367"/>
        <end position="388"/>
    </location>
</feature>
<feature type="transmembrane region" description="Helical" evidence="5">
    <location>
        <begin position="102"/>
        <end position="121"/>
    </location>
</feature>
<dbReference type="InterPro" id="IPR011701">
    <property type="entry name" value="MFS"/>
</dbReference>
<evidence type="ECO:0000313" key="7">
    <source>
        <dbReference type="EMBL" id="PXA67118.1"/>
    </source>
</evidence>
<feature type="domain" description="Major facilitator superfamily (MFS) profile" evidence="6">
    <location>
        <begin position="238"/>
        <end position="422"/>
    </location>
</feature>
<keyword evidence="4 5" id="KW-0472">Membrane</keyword>
<dbReference type="EMBL" id="QHLY01000012">
    <property type="protein sequence ID" value="PXA67118.1"/>
    <property type="molecule type" value="Genomic_DNA"/>
</dbReference>
<comment type="caution">
    <text evidence="7">The sequence shown here is derived from an EMBL/GenBank/DDBJ whole genome shotgun (WGS) entry which is preliminary data.</text>
</comment>
<dbReference type="Pfam" id="PF07690">
    <property type="entry name" value="MFS_1"/>
    <property type="match status" value="1"/>
</dbReference>
<dbReference type="Proteomes" id="UP000246722">
    <property type="component" value="Unassembled WGS sequence"/>
</dbReference>
<dbReference type="PANTHER" id="PTHR23542">
    <property type="match status" value="1"/>
</dbReference>
<dbReference type="PANTHER" id="PTHR23542:SF1">
    <property type="entry name" value="MAJOR FACILITATOR SUPERFAMILY (MFS) PROFILE DOMAIN-CONTAINING PROTEIN"/>
    <property type="match status" value="1"/>
</dbReference>
<evidence type="ECO:0000256" key="2">
    <source>
        <dbReference type="ARBA" id="ARBA00022692"/>
    </source>
</evidence>
<protein>
    <submittedName>
        <fullName evidence="7">MFS transporter</fullName>
    </submittedName>
</protein>
<dbReference type="PROSITE" id="PS50850">
    <property type="entry name" value="MFS"/>
    <property type="match status" value="1"/>
</dbReference>
<keyword evidence="8" id="KW-1185">Reference proteome</keyword>
<comment type="subcellular location">
    <subcellularLocation>
        <location evidence="1">Cell membrane</location>
        <topology evidence="1">Multi-pass membrane protein</topology>
    </subcellularLocation>
</comment>
<gene>
    <name evidence="7" type="ORF">CTB96_10145</name>
</gene>
<dbReference type="InterPro" id="IPR020846">
    <property type="entry name" value="MFS_dom"/>
</dbReference>
<feature type="transmembrane region" description="Helical" evidence="5">
    <location>
        <begin position="195"/>
        <end position="214"/>
    </location>
</feature>
<dbReference type="GO" id="GO:0005886">
    <property type="term" value="C:plasma membrane"/>
    <property type="evidence" value="ECO:0007669"/>
    <property type="project" value="UniProtKB-SubCell"/>
</dbReference>
<evidence type="ECO:0000256" key="4">
    <source>
        <dbReference type="ARBA" id="ARBA00023136"/>
    </source>
</evidence>